<evidence type="ECO:0000313" key="15">
    <source>
        <dbReference type="EMBL" id="MRX52474.1"/>
    </source>
</evidence>
<dbReference type="PANTHER" id="PTHR28259">
    <property type="entry name" value="FLUORIDE EXPORT PROTEIN 1-RELATED"/>
    <property type="match status" value="1"/>
</dbReference>
<feature type="binding site" evidence="14">
    <location>
        <position position="73"/>
    </location>
    <ligand>
        <name>Na(+)</name>
        <dbReference type="ChEBI" id="CHEBI:29101"/>
        <note>structural</note>
    </ligand>
</feature>
<reference evidence="15 16" key="1">
    <citation type="submission" date="2019-11" db="EMBL/GenBank/DDBJ databases">
        <title>Bacillus idriensis genome.</title>
        <authorList>
            <person name="Konopka E.N."/>
            <person name="Newman J.D."/>
        </authorList>
    </citation>
    <scope>NUCLEOTIDE SEQUENCE [LARGE SCALE GENOMIC DNA]</scope>
    <source>
        <strain evidence="15 16">DSM 19097</strain>
    </source>
</reference>
<evidence type="ECO:0000256" key="4">
    <source>
        <dbReference type="ARBA" id="ARBA00022692"/>
    </source>
</evidence>
<dbReference type="Pfam" id="PF02537">
    <property type="entry name" value="CRCB"/>
    <property type="match status" value="1"/>
</dbReference>
<evidence type="ECO:0000256" key="7">
    <source>
        <dbReference type="ARBA" id="ARBA00023053"/>
    </source>
</evidence>
<dbReference type="RefSeq" id="WP_070877134.1">
    <property type="nucleotide sequence ID" value="NZ_CAJFZX010000002.1"/>
</dbReference>
<accession>A0A6I2M569</accession>
<dbReference type="GO" id="GO:0046872">
    <property type="term" value="F:metal ion binding"/>
    <property type="evidence" value="ECO:0007669"/>
    <property type="project" value="UniProtKB-KW"/>
</dbReference>
<feature type="binding site" evidence="14">
    <location>
        <position position="70"/>
    </location>
    <ligand>
        <name>Na(+)</name>
        <dbReference type="ChEBI" id="CHEBI:29101"/>
        <note>structural</note>
    </ligand>
</feature>
<dbReference type="GO" id="GO:0062054">
    <property type="term" value="F:fluoride channel activity"/>
    <property type="evidence" value="ECO:0007669"/>
    <property type="project" value="UniProtKB-UniRule"/>
</dbReference>
<evidence type="ECO:0000256" key="12">
    <source>
        <dbReference type="ARBA" id="ARBA00035585"/>
    </source>
</evidence>
<organism evidence="15 16">
    <name type="scientific">Metabacillus idriensis</name>
    <dbReference type="NCBI Taxonomy" id="324768"/>
    <lineage>
        <taxon>Bacteria</taxon>
        <taxon>Bacillati</taxon>
        <taxon>Bacillota</taxon>
        <taxon>Bacilli</taxon>
        <taxon>Bacillales</taxon>
        <taxon>Bacillaceae</taxon>
        <taxon>Metabacillus</taxon>
    </lineage>
</organism>
<keyword evidence="2 14" id="KW-0813">Transport</keyword>
<dbReference type="GO" id="GO:0005886">
    <property type="term" value="C:plasma membrane"/>
    <property type="evidence" value="ECO:0007669"/>
    <property type="project" value="UniProtKB-SubCell"/>
</dbReference>
<keyword evidence="16" id="KW-1185">Reference proteome</keyword>
<comment type="subcellular location">
    <subcellularLocation>
        <location evidence="1 14">Cell membrane</location>
        <topology evidence="1 14">Multi-pass membrane protein</topology>
    </subcellularLocation>
</comment>
<evidence type="ECO:0000256" key="8">
    <source>
        <dbReference type="ARBA" id="ARBA00023065"/>
    </source>
</evidence>
<proteinExistence type="inferred from homology"/>
<keyword evidence="7 14" id="KW-0915">Sodium</keyword>
<evidence type="ECO:0000313" key="16">
    <source>
        <dbReference type="Proteomes" id="UP000441585"/>
    </source>
</evidence>
<evidence type="ECO:0000256" key="11">
    <source>
        <dbReference type="ARBA" id="ARBA00035120"/>
    </source>
</evidence>
<evidence type="ECO:0000256" key="5">
    <source>
        <dbReference type="ARBA" id="ARBA00022723"/>
    </source>
</evidence>
<dbReference type="NCBIfam" id="TIGR00494">
    <property type="entry name" value="crcB"/>
    <property type="match status" value="1"/>
</dbReference>
<dbReference type="NCBIfam" id="NF010801">
    <property type="entry name" value="PRK14205.1"/>
    <property type="match status" value="1"/>
</dbReference>
<dbReference type="GO" id="GO:0140114">
    <property type="term" value="P:cellular detoxification of fluoride"/>
    <property type="evidence" value="ECO:0007669"/>
    <property type="project" value="UniProtKB-UniRule"/>
</dbReference>
<evidence type="ECO:0000256" key="14">
    <source>
        <dbReference type="HAMAP-Rule" id="MF_00454"/>
    </source>
</evidence>
<keyword evidence="6 14" id="KW-1133">Transmembrane helix</keyword>
<keyword evidence="8 14" id="KW-0406">Ion transport</keyword>
<evidence type="ECO:0000256" key="10">
    <source>
        <dbReference type="ARBA" id="ARBA00023303"/>
    </source>
</evidence>
<evidence type="ECO:0000256" key="9">
    <source>
        <dbReference type="ARBA" id="ARBA00023136"/>
    </source>
</evidence>
<comment type="activity regulation">
    <text evidence="14">Na(+) is not transported, but it plays an essential structural role and its presence is essential for fluoride channel function.</text>
</comment>
<protein>
    <recommendedName>
        <fullName evidence="14">Fluoride-specific ion channel FluC</fullName>
    </recommendedName>
</protein>
<gene>
    <name evidence="14 15" type="primary">crcB</name>
    <name evidence="14" type="synonym">fluC</name>
    <name evidence="15" type="ORF">GJU41_00700</name>
</gene>
<keyword evidence="4 14" id="KW-0812">Transmembrane</keyword>
<keyword evidence="9 14" id="KW-0472">Membrane</keyword>
<comment type="similarity">
    <text evidence="11 14">Belongs to the fluoride channel Fluc/FEX (TC 1.A.43) family.</text>
</comment>
<dbReference type="EMBL" id="WKKF01000001">
    <property type="protein sequence ID" value="MRX52474.1"/>
    <property type="molecule type" value="Genomic_DNA"/>
</dbReference>
<evidence type="ECO:0000256" key="13">
    <source>
        <dbReference type="ARBA" id="ARBA00049940"/>
    </source>
</evidence>
<comment type="function">
    <text evidence="13 14">Fluoride-specific ion channel. Important for reducing fluoride concentration in the cell, thus reducing its toxicity.</text>
</comment>
<comment type="catalytic activity">
    <reaction evidence="12">
        <text>fluoride(in) = fluoride(out)</text>
        <dbReference type="Rhea" id="RHEA:76159"/>
        <dbReference type="ChEBI" id="CHEBI:17051"/>
    </reaction>
    <physiologicalReaction direction="left-to-right" evidence="12">
        <dbReference type="Rhea" id="RHEA:76160"/>
    </physiologicalReaction>
</comment>
<feature type="transmembrane region" description="Helical" evidence="14">
    <location>
        <begin position="33"/>
        <end position="53"/>
    </location>
</feature>
<feature type="transmembrane region" description="Helical" evidence="14">
    <location>
        <begin position="60"/>
        <end position="78"/>
    </location>
</feature>
<keyword evidence="10 14" id="KW-0407">Ion channel</keyword>
<dbReference type="PANTHER" id="PTHR28259:SF16">
    <property type="entry name" value="FLUORIDE-SPECIFIC ION CHANNEL FLUC 2"/>
    <property type="match status" value="1"/>
</dbReference>
<evidence type="ECO:0000256" key="6">
    <source>
        <dbReference type="ARBA" id="ARBA00022989"/>
    </source>
</evidence>
<evidence type="ECO:0000256" key="2">
    <source>
        <dbReference type="ARBA" id="ARBA00022448"/>
    </source>
</evidence>
<dbReference type="Proteomes" id="UP000441585">
    <property type="component" value="Unassembled WGS sequence"/>
</dbReference>
<keyword evidence="5 14" id="KW-0479">Metal-binding</keyword>
<name>A0A6I2M569_9BACI</name>
<evidence type="ECO:0000256" key="1">
    <source>
        <dbReference type="ARBA" id="ARBA00004651"/>
    </source>
</evidence>
<sequence length="120" mass="13034">MMNLLLIAAGGCLGAIARFIISSRLNNKSQTGFPIGTLAVNLAGSFLLGWMTGKGLPESFYFLFGIGFMGAFTTFSTFKLENIQLREKKNYPVLIKYLLFSYAGGILLAFIGLMTGMGKQ</sequence>
<evidence type="ECO:0000256" key="3">
    <source>
        <dbReference type="ARBA" id="ARBA00022475"/>
    </source>
</evidence>
<keyword evidence="3 14" id="KW-1003">Cell membrane</keyword>
<dbReference type="InterPro" id="IPR003691">
    <property type="entry name" value="FluC"/>
</dbReference>
<dbReference type="AlphaFoldDB" id="A0A6I2M569"/>
<dbReference type="HAMAP" id="MF_00454">
    <property type="entry name" value="FluC"/>
    <property type="match status" value="1"/>
</dbReference>
<feature type="transmembrane region" description="Helical" evidence="14">
    <location>
        <begin position="98"/>
        <end position="117"/>
    </location>
</feature>
<comment type="caution">
    <text evidence="15">The sequence shown here is derived from an EMBL/GenBank/DDBJ whole genome shotgun (WGS) entry which is preliminary data.</text>
</comment>